<dbReference type="KEGG" id="dmr:Deima_1088"/>
<keyword evidence="2" id="KW-1185">Reference proteome</keyword>
<dbReference type="Proteomes" id="UP000008635">
    <property type="component" value="Chromosome"/>
</dbReference>
<dbReference type="RefSeq" id="WP_013556246.1">
    <property type="nucleotide sequence ID" value="NC_014958.1"/>
</dbReference>
<dbReference type="HOGENOM" id="CLU_2537006_0_0_0"/>
<organism evidence="1 2">
    <name type="scientific">Deinococcus maricopensis (strain DSM 21211 / LMG 22137 / NRRL B-23946 / LB-34)</name>
    <dbReference type="NCBI Taxonomy" id="709986"/>
    <lineage>
        <taxon>Bacteria</taxon>
        <taxon>Thermotogati</taxon>
        <taxon>Deinococcota</taxon>
        <taxon>Deinococci</taxon>
        <taxon>Deinococcales</taxon>
        <taxon>Deinococcaceae</taxon>
        <taxon>Deinococcus</taxon>
    </lineage>
</organism>
<dbReference type="eggNOG" id="ENOG502ZTAI">
    <property type="taxonomic scope" value="Bacteria"/>
</dbReference>
<accession>E8U6Q2</accession>
<reference evidence="1 2" key="1">
    <citation type="journal article" date="2011" name="Stand. Genomic Sci.">
        <title>Complete genome sequence of Deinococcus maricopensis type strain (LB-34).</title>
        <authorList>
            <person name="Pukall R."/>
            <person name="Zeytun A."/>
            <person name="Lucas S."/>
            <person name="Lapidus A."/>
            <person name="Hammon N."/>
            <person name="Deshpande S."/>
            <person name="Nolan M."/>
            <person name="Cheng J.F."/>
            <person name="Pitluck S."/>
            <person name="Liolios K."/>
            <person name="Pagani I."/>
            <person name="Mikhailova N."/>
            <person name="Ivanova N."/>
            <person name="Mavromatis K."/>
            <person name="Pati A."/>
            <person name="Tapia R."/>
            <person name="Han C."/>
            <person name="Goodwin L."/>
            <person name="Chen A."/>
            <person name="Palaniappan K."/>
            <person name="Land M."/>
            <person name="Hauser L."/>
            <person name="Chang Y.J."/>
            <person name="Jeffries C.D."/>
            <person name="Brambilla E.M."/>
            <person name="Rohde M."/>
            <person name="Goker M."/>
            <person name="Detter J.C."/>
            <person name="Woyke T."/>
            <person name="Bristow J."/>
            <person name="Eisen J.A."/>
            <person name="Markowitz V."/>
            <person name="Hugenholtz P."/>
            <person name="Kyrpides N.C."/>
            <person name="Klenk H.P."/>
        </authorList>
    </citation>
    <scope>NUCLEOTIDE SEQUENCE [LARGE SCALE GENOMIC DNA]</scope>
    <source>
        <strain evidence="2">DSM 21211 / LMG 22137 / NRRL B-23946 / LB-34</strain>
    </source>
</reference>
<evidence type="ECO:0000313" key="2">
    <source>
        <dbReference type="Proteomes" id="UP000008635"/>
    </source>
</evidence>
<gene>
    <name evidence="1" type="ordered locus">Deima_1088</name>
</gene>
<sequence length="83" mass="8878" precursor="true">MKKRSQGARPALPARERPYLAGCGRSWPLTSDAADLAFTALDFPDCPACTHRVEPDGGPAFCTLRPQGTAHPFAALADLAWPD</sequence>
<protein>
    <submittedName>
        <fullName evidence="1">Uncharacterized protein</fullName>
    </submittedName>
</protein>
<dbReference type="EMBL" id="CP002454">
    <property type="protein sequence ID" value="ADV66741.1"/>
    <property type="molecule type" value="Genomic_DNA"/>
</dbReference>
<dbReference type="AlphaFoldDB" id="E8U6Q2"/>
<proteinExistence type="predicted"/>
<dbReference type="STRING" id="709986.Deima_1088"/>
<dbReference type="OrthoDB" id="72175at2"/>
<reference evidence="2" key="2">
    <citation type="submission" date="2011-01" db="EMBL/GenBank/DDBJ databases">
        <title>The complete genome of Deinococcus maricopensis DSM 21211.</title>
        <authorList>
            <consortium name="US DOE Joint Genome Institute (JGI-PGF)"/>
            <person name="Lucas S."/>
            <person name="Copeland A."/>
            <person name="Lapidus A."/>
            <person name="Goodwin L."/>
            <person name="Pitluck S."/>
            <person name="Kyrpides N."/>
            <person name="Mavromatis K."/>
            <person name="Pagani I."/>
            <person name="Ivanova N."/>
            <person name="Ovchinnikova G."/>
            <person name="Zeytun A."/>
            <person name="Detter J.C."/>
            <person name="Han C."/>
            <person name="Land M."/>
            <person name="Hauser L."/>
            <person name="Markowitz V."/>
            <person name="Cheng J.-F."/>
            <person name="Hugenholtz P."/>
            <person name="Woyke T."/>
            <person name="Wu D."/>
            <person name="Pukall R."/>
            <person name="Gehrich-Schroeter G."/>
            <person name="Brambilla E."/>
            <person name="Klenk H.-P."/>
            <person name="Eisen J.A."/>
        </authorList>
    </citation>
    <scope>NUCLEOTIDE SEQUENCE [LARGE SCALE GENOMIC DNA]</scope>
    <source>
        <strain evidence="2">DSM 21211 / LMG 22137 / NRRL B-23946 / LB-34</strain>
    </source>
</reference>
<name>E8U6Q2_DEIML</name>
<evidence type="ECO:0000313" key="1">
    <source>
        <dbReference type="EMBL" id="ADV66741.1"/>
    </source>
</evidence>